<organism evidence="8 9">
    <name type="scientific">Candidatus Blautia stercorigallinarum</name>
    <dbReference type="NCBI Taxonomy" id="2838501"/>
    <lineage>
        <taxon>Bacteria</taxon>
        <taxon>Bacillati</taxon>
        <taxon>Bacillota</taxon>
        <taxon>Clostridia</taxon>
        <taxon>Lachnospirales</taxon>
        <taxon>Lachnospiraceae</taxon>
        <taxon>Blautia</taxon>
    </lineage>
</organism>
<dbReference type="PROSITE" id="PS50903">
    <property type="entry name" value="RUBREDOXIN_LIKE"/>
    <property type="match status" value="1"/>
</dbReference>
<dbReference type="InterPro" id="IPR009040">
    <property type="entry name" value="Ferritin-like_diiron"/>
</dbReference>
<dbReference type="SUPFAM" id="SSF47240">
    <property type="entry name" value="Ferritin-like"/>
    <property type="match status" value="1"/>
</dbReference>
<dbReference type="CDD" id="cd00729">
    <property type="entry name" value="rubredoxin_SM"/>
    <property type="match status" value="1"/>
</dbReference>
<dbReference type="Gene3D" id="1.20.1260.10">
    <property type="match status" value="1"/>
</dbReference>
<dbReference type="InterPro" id="IPR052364">
    <property type="entry name" value="Rubrerythrin"/>
</dbReference>
<keyword evidence="4" id="KW-0249">Electron transport</keyword>
<comment type="caution">
    <text evidence="8">The sequence shown here is derived from an EMBL/GenBank/DDBJ whole genome shotgun (WGS) entry which is preliminary data.</text>
</comment>
<dbReference type="InterPro" id="IPR003251">
    <property type="entry name" value="Rr_diiron-bd_dom"/>
</dbReference>
<protein>
    <submittedName>
        <fullName evidence="8">Rubrerythrin family protein</fullName>
    </submittedName>
</protein>
<dbReference type="GO" id="GO:0016491">
    <property type="term" value="F:oxidoreductase activity"/>
    <property type="evidence" value="ECO:0007669"/>
    <property type="project" value="InterPro"/>
</dbReference>
<dbReference type="InterPro" id="IPR009078">
    <property type="entry name" value="Ferritin-like_SF"/>
</dbReference>
<dbReference type="Pfam" id="PF21349">
    <property type="entry name" value="RUBY_RBDX"/>
    <property type="match status" value="1"/>
</dbReference>
<evidence type="ECO:0000256" key="5">
    <source>
        <dbReference type="ARBA" id="ARBA00023004"/>
    </source>
</evidence>
<dbReference type="PANTHER" id="PTHR43865:SF1">
    <property type="entry name" value="RUBRERYTHRIN-RELATED"/>
    <property type="match status" value="1"/>
</dbReference>
<dbReference type="PROSITE" id="PS50905">
    <property type="entry name" value="FERRITIN_LIKE"/>
    <property type="match status" value="1"/>
</dbReference>
<keyword evidence="5" id="KW-0408">Iron</keyword>
<feature type="domain" description="Ferritin-like diiron" evidence="7">
    <location>
        <begin position="4"/>
        <end position="150"/>
    </location>
</feature>
<evidence type="ECO:0000256" key="3">
    <source>
        <dbReference type="ARBA" id="ARBA00022723"/>
    </source>
</evidence>
<dbReference type="AlphaFoldDB" id="A0A9D1TFB5"/>
<dbReference type="NCBIfam" id="NF045767">
    <property type="entry name" value="RuberyRbr"/>
    <property type="match status" value="1"/>
</dbReference>
<reference evidence="8" key="1">
    <citation type="journal article" date="2021" name="PeerJ">
        <title>Extensive microbial diversity within the chicken gut microbiome revealed by metagenomics and culture.</title>
        <authorList>
            <person name="Gilroy R."/>
            <person name="Ravi A."/>
            <person name="Getino M."/>
            <person name="Pursley I."/>
            <person name="Horton D.L."/>
            <person name="Alikhan N.F."/>
            <person name="Baker D."/>
            <person name="Gharbi K."/>
            <person name="Hall N."/>
            <person name="Watson M."/>
            <person name="Adriaenssens E.M."/>
            <person name="Foster-Nyarko E."/>
            <person name="Jarju S."/>
            <person name="Secka A."/>
            <person name="Antonio M."/>
            <person name="Oren A."/>
            <person name="Chaudhuri R.R."/>
            <person name="La Ragione R."/>
            <person name="Hildebrand F."/>
            <person name="Pallen M.J."/>
        </authorList>
    </citation>
    <scope>NUCLEOTIDE SEQUENCE</scope>
    <source>
        <strain evidence="8">CHK195-9823</strain>
    </source>
</reference>
<dbReference type="InterPro" id="IPR012347">
    <property type="entry name" value="Ferritin-like"/>
</dbReference>
<name>A0A9D1TFB5_9FIRM</name>
<dbReference type="Proteomes" id="UP000886814">
    <property type="component" value="Unassembled WGS sequence"/>
</dbReference>
<evidence type="ECO:0000259" key="6">
    <source>
        <dbReference type="PROSITE" id="PS50903"/>
    </source>
</evidence>
<evidence type="ECO:0000256" key="4">
    <source>
        <dbReference type="ARBA" id="ARBA00022982"/>
    </source>
</evidence>
<keyword evidence="2" id="KW-0813">Transport</keyword>
<keyword evidence="3" id="KW-0479">Metal-binding</keyword>
<dbReference type="GO" id="GO:0005506">
    <property type="term" value="F:iron ion binding"/>
    <property type="evidence" value="ECO:0007669"/>
    <property type="project" value="InterPro"/>
</dbReference>
<evidence type="ECO:0000256" key="1">
    <source>
        <dbReference type="ARBA" id="ARBA00001965"/>
    </source>
</evidence>
<comment type="cofactor">
    <cofactor evidence="1">
        <name>Fe(3+)</name>
        <dbReference type="ChEBI" id="CHEBI:29034"/>
    </cofactor>
</comment>
<evidence type="ECO:0000259" key="7">
    <source>
        <dbReference type="PROSITE" id="PS50905"/>
    </source>
</evidence>
<dbReference type="CDD" id="cd01041">
    <property type="entry name" value="Rubrerythrin"/>
    <property type="match status" value="1"/>
</dbReference>
<accession>A0A9D1TFB5</accession>
<feature type="domain" description="Rubredoxin-like" evidence="6">
    <location>
        <begin position="157"/>
        <end position="191"/>
    </location>
</feature>
<dbReference type="SUPFAM" id="SSF57802">
    <property type="entry name" value="Rubredoxin-like"/>
    <property type="match status" value="1"/>
</dbReference>
<dbReference type="EMBL" id="DXIQ01000027">
    <property type="protein sequence ID" value="HIV38207.1"/>
    <property type="molecule type" value="Genomic_DNA"/>
</dbReference>
<dbReference type="InterPro" id="IPR048574">
    <property type="entry name" value="RUBY_RBDX"/>
</dbReference>
<reference evidence="8" key="2">
    <citation type="submission" date="2021-04" db="EMBL/GenBank/DDBJ databases">
        <authorList>
            <person name="Gilroy R."/>
        </authorList>
    </citation>
    <scope>NUCLEOTIDE SEQUENCE</scope>
    <source>
        <strain evidence="8">CHK195-9823</strain>
    </source>
</reference>
<sequence>MSISFENSTTKENLMRAFAGESQARNRYTMAASQAKKEGLGVIEAVFTFTANQEREHAEIFYKHLSQVAGTSIAIDGSYPVDISQDVAKLLRFAQHNEFEEHEDVYKAFEEKAREEGFPQIAASFHMIGAVEKTHGERFGLFADLLEQKKLFVSDVKTSWMCLKCGHIYTGTEVPEKCPVCGHDRGYFVRLELAPYTTLEKK</sequence>
<evidence type="ECO:0000313" key="8">
    <source>
        <dbReference type="EMBL" id="HIV38207.1"/>
    </source>
</evidence>
<evidence type="ECO:0000313" key="9">
    <source>
        <dbReference type="Proteomes" id="UP000886814"/>
    </source>
</evidence>
<dbReference type="PANTHER" id="PTHR43865">
    <property type="entry name" value="RUBRERYTHRIN-RELATED"/>
    <property type="match status" value="1"/>
</dbReference>
<gene>
    <name evidence="8" type="ORF">H9747_04305</name>
</gene>
<evidence type="ECO:0000256" key="2">
    <source>
        <dbReference type="ARBA" id="ARBA00022448"/>
    </source>
</evidence>
<proteinExistence type="predicted"/>
<dbReference type="Pfam" id="PF02915">
    <property type="entry name" value="Rubrerythrin"/>
    <property type="match status" value="1"/>
</dbReference>
<dbReference type="Gene3D" id="2.20.28.10">
    <property type="match status" value="1"/>
</dbReference>
<dbReference type="InterPro" id="IPR024934">
    <property type="entry name" value="Rubredoxin-like_dom"/>
</dbReference>